<keyword evidence="8 16" id="KW-1133">Transmembrane helix</keyword>
<evidence type="ECO:0000259" key="17">
    <source>
        <dbReference type="Pfam" id="PF01490"/>
    </source>
</evidence>
<feature type="transmembrane region" description="Helical" evidence="16">
    <location>
        <begin position="538"/>
        <end position="558"/>
    </location>
</feature>
<dbReference type="InterPro" id="IPR013057">
    <property type="entry name" value="AA_transpt_TM"/>
</dbReference>
<evidence type="ECO:0000256" key="15">
    <source>
        <dbReference type="SAM" id="MobiDB-lite"/>
    </source>
</evidence>
<protein>
    <recommendedName>
        <fullName evidence="17">Amino acid transporter transmembrane domain-containing protein</fullName>
    </recommendedName>
</protein>
<keyword evidence="13" id="KW-0458">Lysosome</keyword>
<dbReference type="GO" id="GO:0031902">
    <property type="term" value="C:late endosome membrane"/>
    <property type="evidence" value="ECO:0007669"/>
    <property type="project" value="UniProtKB-SubCell"/>
</dbReference>
<dbReference type="AlphaFoldDB" id="A0AAN8K3M3"/>
<evidence type="ECO:0000256" key="3">
    <source>
        <dbReference type="ARBA" id="ARBA00022448"/>
    </source>
</evidence>
<reference evidence="18 19" key="1">
    <citation type="submission" date="2024-01" db="EMBL/GenBank/DDBJ databases">
        <title>The genome of the rayed Mediterranean limpet Patella caerulea (Linnaeus, 1758).</title>
        <authorList>
            <person name="Anh-Thu Weber A."/>
            <person name="Halstead-Nussloch G."/>
        </authorList>
    </citation>
    <scope>NUCLEOTIDE SEQUENCE [LARGE SCALE GENOMIC DNA]</scope>
    <source>
        <strain evidence="18">AATW-2023a</strain>
        <tissue evidence="18">Whole specimen</tissue>
    </source>
</reference>
<proteinExistence type="inferred from homology"/>
<evidence type="ECO:0000256" key="10">
    <source>
        <dbReference type="ARBA" id="ARBA00023136"/>
    </source>
</evidence>
<dbReference type="EMBL" id="JAZGQO010000003">
    <property type="protein sequence ID" value="KAK6188587.1"/>
    <property type="molecule type" value="Genomic_DNA"/>
</dbReference>
<evidence type="ECO:0000256" key="1">
    <source>
        <dbReference type="ARBA" id="ARBA00004107"/>
    </source>
</evidence>
<feature type="compositionally biased region" description="Polar residues" evidence="15">
    <location>
        <begin position="16"/>
        <end position="28"/>
    </location>
</feature>
<feature type="region of interest" description="Disordered" evidence="15">
    <location>
        <begin position="1"/>
        <end position="37"/>
    </location>
</feature>
<feature type="domain" description="Amino acid transporter transmembrane" evidence="17">
    <location>
        <begin position="114"/>
        <end position="559"/>
    </location>
</feature>
<comment type="subcellular location">
    <subcellularLocation>
        <location evidence="1">Late endosome membrane</location>
        <topology evidence="1">Multi-pass membrane protein</topology>
    </subcellularLocation>
    <subcellularLocation>
        <location evidence="2">Lysosome membrane</location>
        <topology evidence="2">Multi-pass membrane protein</topology>
    </subcellularLocation>
</comment>
<feature type="transmembrane region" description="Helical" evidence="16">
    <location>
        <begin position="437"/>
        <end position="460"/>
    </location>
</feature>
<evidence type="ECO:0000256" key="4">
    <source>
        <dbReference type="ARBA" id="ARBA00022692"/>
    </source>
</evidence>
<feature type="transmembrane region" description="Helical" evidence="16">
    <location>
        <begin position="291"/>
        <end position="306"/>
    </location>
</feature>
<accession>A0AAN8K3M3</accession>
<keyword evidence="6" id="KW-0967">Endosome</keyword>
<keyword evidence="11" id="KW-1015">Disulfide bond</keyword>
<keyword evidence="3" id="KW-0813">Transport</keyword>
<feature type="transmembrane region" description="Helical" evidence="16">
    <location>
        <begin position="318"/>
        <end position="337"/>
    </location>
</feature>
<evidence type="ECO:0000313" key="18">
    <source>
        <dbReference type="EMBL" id="KAK6188587.1"/>
    </source>
</evidence>
<keyword evidence="12" id="KW-0325">Glycoprotein</keyword>
<feature type="transmembrane region" description="Helical" evidence="16">
    <location>
        <begin position="504"/>
        <end position="526"/>
    </location>
</feature>
<evidence type="ECO:0000256" key="12">
    <source>
        <dbReference type="ARBA" id="ARBA00023180"/>
    </source>
</evidence>
<dbReference type="PANTHER" id="PTHR22950:SF244">
    <property type="entry name" value="NEUTRAL AMINO ACID TRANSPORTER 9"/>
    <property type="match status" value="1"/>
</dbReference>
<organism evidence="18 19">
    <name type="scientific">Patella caerulea</name>
    <name type="common">Rayed Mediterranean limpet</name>
    <dbReference type="NCBI Taxonomy" id="87958"/>
    <lineage>
        <taxon>Eukaryota</taxon>
        <taxon>Metazoa</taxon>
        <taxon>Spiralia</taxon>
        <taxon>Lophotrochozoa</taxon>
        <taxon>Mollusca</taxon>
        <taxon>Gastropoda</taxon>
        <taxon>Patellogastropoda</taxon>
        <taxon>Patelloidea</taxon>
        <taxon>Patellidae</taxon>
        <taxon>Patella</taxon>
    </lineage>
</organism>
<dbReference type="GO" id="GO:0015179">
    <property type="term" value="F:L-amino acid transmembrane transporter activity"/>
    <property type="evidence" value="ECO:0007669"/>
    <property type="project" value="TreeGrafter"/>
</dbReference>
<gene>
    <name evidence="18" type="ORF">SNE40_004734</name>
</gene>
<keyword evidence="19" id="KW-1185">Reference proteome</keyword>
<dbReference type="Proteomes" id="UP001347796">
    <property type="component" value="Unassembled WGS sequence"/>
</dbReference>
<keyword evidence="10 16" id="KW-0472">Membrane</keyword>
<name>A0AAN8K3M3_PATCE</name>
<evidence type="ECO:0000256" key="7">
    <source>
        <dbReference type="ARBA" id="ARBA00022970"/>
    </source>
</evidence>
<evidence type="ECO:0000256" key="14">
    <source>
        <dbReference type="ARBA" id="ARBA00038442"/>
    </source>
</evidence>
<comment type="caution">
    <text evidence="18">The sequence shown here is derived from an EMBL/GenBank/DDBJ whole genome shotgun (WGS) entry which is preliminary data.</text>
</comment>
<evidence type="ECO:0000256" key="11">
    <source>
        <dbReference type="ARBA" id="ARBA00023157"/>
    </source>
</evidence>
<keyword evidence="9" id="KW-0915">Sodium</keyword>
<keyword evidence="4 16" id="KW-0812">Transmembrane</keyword>
<sequence>MGAGKSRQSDLEADENQSLLNSVNGSYSSDHKDEELTNSVEKTIRQPIKYHSINDSDLQNGDVNQNDEAVIHRYKYYNRLTPHSNGVLRMPDHVVPGNFTIKVYVPVTGKQNSIITIFSLWNTMMGTSLLSMPWAIKEAGFISGIVLLLVMAGIMMYTCYRVQKAVDIMKEMVEVLEFSDVCKQYFGKAAEVIALFSSLTSLLGGMIVYWILMSNFLYHVVSFIFYESENNFNSSSLMNHTAYSDAVCPNAVTIDNSSLTGAVSTLYHSPLIGNFPVGNSVFDRIWDEEKTVPFFLIILMAPLVNFKSPTIFTKMNALGAVSVMYLFVFTAVKSAKWGIHIDFSSVDSVLPDYSKNFRSTFPALTGVSALAYFVQNSCISITRNQKNPKNNVRDIILAYILVAVSYVYIGSIFYSSYPLSKSCIQDNLLNNIETNDVMAFVARIGLFFQILCVFPLLIFIFRLQFLHYVFGSVWPSLKHVLVLNVVLIGVCIIFAIFLPHIGRIIGFVGAFCGFSFGICLPCLVYLKACHLGHGGLKLTWPKIIIHCVLILIGLLNFVGQFTIIGKTN</sequence>
<evidence type="ECO:0000256" key="16">
    <source>
        <dbReference type="SAM" id="Phobius"/>
    </source>
</evidence>
<dbReference type="GO" id="GO:0046872">
    <property type="term" value="F:metal ion binding"/>
    <property type="evidence" value="ECO:0007669"/>
    <property type="project" value="UniProtKB-KW"/>
</dbReference>
<keyword evidence="5" id="KW-0479">Metal-binding</keyword>
<evidence type="ECO:0000256" key="13">
    <source>
        <dbReference type="ARBA" id="ARBA00023228"/>
    </source>
</evidence>
<evidence type="ECO:0000256" key="8">
    <source>
        <dbReference type="ARBA" id="ARBA00022989"/>
    </source>
</evidence>
<feature type="transmembrane region" description="Helical" evidence="16">
    <location>
        <begin position="114"/>
        <end position="135"/>
    </location>
</feature>
<comment type="similarity">
    <text evidence="14">Belongs to the amino acid/polyamine transporter 2 family. SLC38A9 subfamily.</text>
</comment>
<evidence type="ECO:0000256" key="6">
    <source>
        <dbReference type="ARBA" id="ARBA00022753"/>
    </source>
</evidence>
<dbReference type="GO" id="GO:0005765">
    <property type="term" value="C:lysosomal membrane"/>
    <property type="evidence" value="ECO:0007669"/>
    <property type="project" value="UniProtKB-SubCell"/>
</dbReference>
<keyword evidence="7" id="KW-0029">Amino-acid transport</keyword>
<evidence type="ECO:0000256" key="2">
    <source>
        <dbReference type="ARBA" id="ARBA00004155"/>
    </source>
</evidence>
<feature type="transmembrane region" description="Helical" evidence="16">
    <location>
        <begin position="192"/>
        <end position="212"/>
    </location>
</feature>
<dbReference type="Pfam" id="PF01490">
    <property type="entry name" value="Aa_trans"/>
    <property type="match status" value="1"/>
</dbReference>
<feature type="transmembrane region" description="Helical" evidence="16">
    <location>
        <begin position="141"/>
        <end position="160"/>
    </location>
</feature>
<feature type="transmembrane region" description="Helical" evidence="16">
    <location>
        <begin position="357"/>
        <end position="374"/>
    </location>
</feature>
<dbReference type="PANTHER" id="PTHR22950">
    <property type="entry name" value="AMINO ACID TRANSPORTER"/>
    <property type="match status" value="1"/>
</dbReference>
<evidence type="ECO:0000256" key="9">
    <source>
        <dbReference type="ARBA" id="ARBA00023053"/>
    </source>
</evidence>
<evidence type="ECO:0000256" key="5">
    <source>
        <dbReference type="ARBA" id="ARBA00022723"/>
    </source>
</evidence>
<feature type="transmembrane region" description="Helical" evidence="16">
    <location>
        <begin position="480"/>
        <end position="498"/>
    </location>
</feature>
<evidence type="ECO:0000313" key="19">
    <source>
        <dbReference type="Proteomes" id="UP001347796"/>
    </source>
</evidence>
<feature type="transmembrane region" description="Helical" evidence="16">
    <location>
        <begin position="395"/>
        <end position="417"/>
    </location>
</feature>